<dbReference type="OrthoDB" id="6380246at2759"/>
<feature type="compositionally biased region" description="Basic residues" evidence="1">
    <location>
        <begin position="141"/>
        <end position="160"/>
    </location>
</feature>
<accession>A0A3P7IVU7</accession>
<evidence type="ECO:0000313" key="3">
    <source>
        <dbReference type="Proteomes" id="UP000270094"/>
    </source>
</evidence>
<feature type="non-terminal residue" evidence="2">
    <location>
        <position position="1"/>
    </location>
</feature>
<feature type="compositionally biased region" description="Acidic residues" evidence="1">
    <location>
        <begin position="41"/>
        <end position="89"/>
    </location>
</feature>
<dbReference type="Proteomes" id="UP000270094">
    <property type="component" value="Unassembled WGS sequence"/>
</dbReference>
<proteinExistence type="predicted"/>
<reference evidence="2 3" key="1">
    <citation type="submission" date="2018-11" db="EMBL/GenBank/DDBJ databases">
        <authorList>
            <consortium name="Pathogen Informatics"/>
        </authorList>
    </citation>
    <scope>NUCLEOTIDE SEQUENCE [LARGE SCALE GENOMIC DNA]</scope>
</reference>
<dbReference type="AlphaFoldDB" id="A0A3P7IVU7"/>
<dbReference type="EMBL" id="UYYB01098390">
    <property type="protein sequence ID" value="VDM77081.1"/>
    <property type="molecule type" value="Genomic_DNA"/>
</dbReference>
<sequence>NSYTDRFEPGEANEEFDVDYSKEFTAEKKKRKGVKRAAEQETGEDDEIDLVQDEEEEEDDIDEEENEEDEEEEISEDDEDVEMESESDEEGKAPIYNRANNDFGDSDLSDDERGGNDADAAGEKFASLLEDFEEEDENTKTNKKGKRKWRKSKALKNKRK</sequence>
<name>A0A3P7IVU7_STRVU</name>
<gene>
    <name evidence="2" type="ORF">SVUK_LOCUS12079</name>
</gene>
<keyword evidence="3" id="KW-1185">Reference proteome</keyword>
<protein>
    <submittedName>
        <fullName evidence="2">Uncharacterized protein</fullName>
    </submittedName>
</protein>
<evidence type="ECO:0000313" key="2">
    <source>
        <dbReference type="EMBL" id="VDM77081.1"/>
    </source>
</evidence>
<evidence type="ECO:0000256" key="1">
    <source>
        <dbReference type="SAM" id="MobiDB-lite"/>
    </source>
</evidence>
<organism evidence="2 3">
    <name type="scientific">Strongylus vulgaris</name>
    <name type="common">Blood worm</name>
    <dbReference type="NCBI Taxonomy" id="40348"/>
    <lineage>
        <taxon>Eukaryota</taxon>
        <taxon>Metazoa</taxon>
        <taxon>Ecdysozoa</taxon>
        <taxon>Nematoda</taxon>
        <taxon>Chromadorea</taxon>
        <taxon>Rhabditida</taxon>
        <taxon>Rhabditina</taxon>
        <taxon>Rhabditomorpha</taxon>
        <taxon>Strongyloidea</taxon>
        <taxon>Strongylidae</taxon>
        <taxon>Strongylus</taxon>
    </lineage>
</organism>
<feature type="region of interest" description="Disordered" evidence="1">
    <location>
        <begin position="1"/>
        <end position="160"/>
    </location>
</feature>